<evidence type="ECO:0000259" key="12">
    <source>
        <dbReference type="Pfam" id="PF11897"/>
    </source>
</evidence>
<comment type="caution">
    <text evidence="13">The sequence shown here is derived from an EMBL/GenBank/DDBJ whole genome shotgun (WGS) entry which is preliminary data.</text>
</comment>
<evidence type="ECO:0000256" key="7">
    <source>
        <dbReference type="ARBA" id="ARBA00022679"/>
    </source>
</evidence>
<name>A0A7J9UT56_9MICO</name>
<dbReference type="AlphaFoldDB" id="A0A7J9UT56"/>
<dbReference type="InterPro" id="IPR000811">
    <property type="entry name" value="Glyco_trans_35"/>
</dbReference>
<evidence type="ECO:0000256" key="4">
    <source>
        <dbReference type="ARBA" id="ARBA00012591"/>
    </source>
</evidence>
<sequence length="863" mass="95084">MRAIRRFTVRTVLPEALAPLDALAQNLRWSWHTPTRDLFASLDPQLWEAVHGDPVALLGSLAPRRLEQLALDRSLVAQVHELDADLQRYLTEPRWYQTSCTAPDKPAAIAYFSAEYGITAVLPQYSGGLGILAGDHLKSASDLGVPIVGVGLLYGAGYFKQSLTRDGWQHETYPLLDPDNLPLTLLREADGTAARVQLPLPGGRRLYAQVWLAQVGRVPLLLLDSNVSDNDDAARRVTDRLYGGSPDHRLQQELLLGMGGVKALRLYSRLTGAPRPEVYHCNEGHAGFLAVERIHELIEAEGLAFETALEAVKAGTVFTTHTPVPAGISRYSADLIAEYFGGGAELPGIPLEKVLALGAEDYEGGNPGVFNMAILGLRAAKRANGVAQLHGKVSREMFHQLWPGFDVSEVPITSITNGVHAPTWVDPSFVELAERHLTREQLESGEGWRLSPEEGGVSDAELWDMRHRLRGKLVKEARRRVRKSWLDRGASPAQLGWTDSVLDPDALTIGFARRVPTYKRLTLMLSDPERFTRLLTDPERPVQIVVAGKSHPDDEQGVGLIQRLVQFADQAGVRERIVFLPNYDIAMAQTLMPGCDVWLNNPLRPLEASGTSGMKCALNGALNLSILDGWWDEWYDGRNGWAIPTADGVEDPAARDQLEAAALYEILESTVVPRFYDRDDDGVPRHWMEMVRHTLATLGPKVQATRMVREYVERLYSPVAGYAHALDGPSDHRGADELARWKTRVRQAWPAVRVDHVEADGVADVVKVGDRISMTAYVSLGDLRPEDVEVQAVAGRPDEADNLRDLIVLPLEPAEALEGGRYAFRGERTLDQTGPFGYTVRIVPCHDGLAGYTELGLAAAAQH</sequence>
<keyword evidence="5" id="KW-0021">Allosteric enzyme</keyword>
<dbReference type="Gene3D" id="3.40.50.2000">
    <property type="entry name" value="Glycogen Phosphorylase B"/>
    <property type="match status" value="3"/>
</dbReference>
<accession>A0A7J9UT56</accession>
<feature type="domain" description="DUF3417" evidence="12">
    <location>
        <begin position="13"/>
        <end position="122"/>
    </location>
</feature>
<reference evidence="13 14" key="1">
    <citation type="submission" date="2019-10" db="EMBL/GenBank/DDBJ databases">
        <title>Georgenia wutianyii sp. nov. and Georgenia yuyongxinii sp. nov. isolated from plateau pika (Ochotona curzoniae) in the Qinghai-Tibet plateau of China.</title>
        <authorList>
            <person name="Tian Z."/>
        </authorList>
    </citation>
    <scope>NUCLEOTIDE SEQUENCE [LARGE SCALE GENOMIC DNA]</scope>
    <source>
        <strain evidence="13 14">JCM 15130</strain>
    </source>
</reference>
<keyword evidence="8 11" id="KW-0663">Pyridoxal phosphate</keyword>
<dbReference type="PIRSF" id="PIRSF000460">
    <property type="entry name" value="Pprylas_GlgP"/>
    <property type="match status" value="1"/>
</dbReference>
<evidence type="ECO:0000256" key="6">
    <source>
        <dbReference type="ARBA" id="ARBA00022676"/>
    </source>
</evidence>
<dbReference type="Proteomes" id="UP000429644">
    <property type="component" value="Unassembled WGS sequence"/>
</dbReference>
<keyword evidence="7" id="KW-0808">Transferase</keyword>
<proteinExistence type="inferred from homology"/>
<dbReference type="InterPro" id="IPR011834">
    <property type="entry name" value="Agluc_phsphrylas"/>
</dbReference>
<dbReference type="InterPro" id="IPR052182">
    <property type="entry name" value="Glycogen/Maltodextrin_Phosph"/>
</dbReference>
<comment type="catalytic activity">
    <reaction evidence="1">
        <text>[(1-&gt;4)-alpha-D-glucosyl](n) + phosphate = [(1-&gt;4)-alpha-D-glucosyl](n-1) + alpha-D-glucose 1-phosphate</text>
        <dbReference type="Rhea" id="RHEA:41732"/>
        <dbReference type="Rhea" id="RHEA-COMP:9584"/>
        <dbReference type="Rhea" id="RHEA-COMP:9586"/>
        <dbReference type="ChEBI" id="CHEBI:15444"/>
        <dbReference type="ChEBI" id="CHEBI:43474"/>
        <dbReference type="ChEBI" id="CHEBI:58601"/>
        <dbReference type="EC" id="2.4.1.1"/>
    </reaction>
</comment>
<dbReference type="GO" id="GO:0005975">
    <property type="term" value="P:carbohydrate metabolic process"/>
    <property type="evidence" value="ECO:0007669"/>
    <property type="project" value="InterPro"/>
</dbReference>
<dbReference type="GO" id="GO:0008184">
    <property type="term" value="F:glycogen phosphorylase activity"/>
    <property type="evidence" value="ECO:0007669"/>
    <property type="project" value="InterPro"/>
</dbReference>
<comment type="cofactor">
    <cofactor evidence="2">
        <name>pyridoxal 5'-phosphate</name>
        <dbReference type="ChEBI" id="CHEBI:597326"/>
    </cofactor>
</comment>
<keyword evidence="9" id="KW-0119">Carbohydrate metabolism</keyword>
<dbReference type="EC" id="2.4.1.1" evidence="4"/>
<gene>
    <name evidence="13" type="primary">glgP</name>
    <name evidence="13" type="ORF">GB882_03950</name>
</gene>
<keyword evidence="14" id="KW-1185">Reference proteome</keyword>
<evidence type="ECO:0000256" key="3">
    <source>
        <dbReference type="ARBA" id="ARBA00006047"/>
    </source>
</evidence>
<comment type="function">
    <text evidence="10">Phosphorylase is an important allosteric enzyme in carbohydrate metabolism. Enzymes from different sources differ in their regulatory mechanisms and in their natural substrates. However, all known phosphorylases share catalytic and structural properties.</text>
</comment>
<comment type="similarity">
    <text evidence="3">Belongs to the glycogen phosphorylase family.</text>
</comment>
<dbReference type="Pfam" id="PF11897">
    <property type="entry name" value="DUF3417"/>
    <property type="match status" value="1"/>
</dbReference>
<dbReference type="NCBIfam" id="TIGR02094">
    <property type="entry name" value="more_P_ylases"/>
    <property type="match status" value="1"/>
</dbReference>
<keyword evidence="6" id="KW-0328">Glycosyltransferase</keyword>
<evidence type="ECO:0000256" key="8">
    <source>
        <dbReference type="ARBA" id="ARBA00022898"/>
    </source>
</evidence>
<feature type="modified residue" description="N6-(pyridoxal phosphate)lysine" evidence="11">
    <location>
        <position position="615"/>
    </location>
</feature>
<dbReference type="Pfam" id="PF00343">
    <property type="entry name" value="Phosphorylase"/>
    <property type="match status" value="1"/>
</dbReference>
<evidence type="ECO:0000256" key="2">
    <source>
        <dbReference type="ARBA" id="ARBA00001933"/>
    </source>
</evidence>
<evidence type="ECO:0000256" key="11">
    <source>
        <dbReference type="PIRSR" id="PIRSR000460-1"/>
    </source>
</evidence>
<evidence type="ECO:0000256" key="1">
    <source>
        <dbReference type="ARBA" id="ARBA00001275"/>
    </source>
</evidence>
<evidence type="ECO:0000256" key="5">
    <source>
        <dbReference type="ARBA" id="ARBA00022533"/>
    </source>
</evidence>
<evidence type="ECO:0000313" key="13">
    <source>
        <dbReference type="EMBL" id="MPV87807.1"/>
    </source>
</evidence>
<organism evidence="13 14">
    <name type="scientific">Georgenia ruanii</name>
    <dbReference type="NCBI Taxonomy" id="348442"/>
    <lineage>
        <taxon>Bacteria</taxon>
        <taxon>Bacillati</taxon>
        <taxon>Actinomycetota</taxon>
        <taxon>Actinomycetes</taxon>
        <taxon>Micrococcales</taxon>
        <taxon>Bogoriellaceae</taxon>
        <taxon>Georgenia</taxon>
    </lineage>
</organism>
<protein>
    <recommendedName>
        <fullName evidence="4">glycogen phosphorylase</fullName>
        <ecNumber evidence="4">2.4.1.1</ecNumber>
    </recommendedName>
</protein>
<dbReference type="GO" id="GO:0030170">
    <property type="term" value="F:pyridoxal phosphate binding"/>
    <property type="evidence" value="ECO:0007669"/>
    <property type="project" value="InterPro"/>
</dbReference>
<evidence type="ECO:0000313" key="14">
    <source>
        <dbReference type="Proteomes" id="UP000429644"/>
    </source>
</evidence>
<dbReference type="PROSITE" id="PS00102">
    <property type="entry name" value="PHOSPHORYLASE"/>
    <property type="match status" value="1"/>
</dbReference>
<dbReference type="EMBL" id="WHPD01000863">
    <property type="protein sequence ID" value="MPV87807.1"/>
    <property type="molecule type" value="Genomic_DNA"/>
</dbReference>
<dbReference type="SUPFAM" id="SSF53756">
    <property type="entry name" value="UDP-Glycosyltransferase/glycogen phosphorylase"/>
    <property type="match status" value="1"/>
</dbReference>
<dbReference type="RefSeq" id="WP_152230402.1">
    <property type="nucleotide sequence ID" value="NZ_BAAAOT010000018.1"/>
</dbReference>
<dbReference type="PANTHER" id="PTHR42655">
    <property type="entry name" value="GLYCOGEN PHOSPHORYLASE"/>
    <property type="match status" value="1"/>
</dbReference>
<dbReference type="InterPro" id="IPR024517">
    <property type="entry name" value="Glycogen_phosphorylase_DUF3417"/>
</dbReference>
<dbReference type="InterPro" id="IPR035090">
    <property type="entry name" value="Pyridoxal_P_attach_site"/>
</dbReference>
<dbReference type="PANTHER" id="PTHR42655:SF1">
    <property type="entry name" value="GLYCOGEN PHOSPHORYLASE"/>
    <property type="match status" value="1"/>
</dbReference>
<evidence type="ECO:0000256" key="10">
    <source>
        <dbReference type="ARBA" id="ARBA00025174"/>
    </source>
</evidence>
<dbReference type="OrthoDB" id="9760804at2"/>
<evidence type="ECO:0000256" key="9">
    <source>
        <dbReference type="ARBA" id="ARBA00023277"/>
    </source>
</evidence>